<dbReference type="PROSITE" id="PS50893">
    <property type="entry name" value="ABC_TRANSPORTER_2"/>
    <property type="match status" value="1"/>
</dbReference>
<gene>
    <name evidence="6" type="ORF">SAMN05661086_01922</name>
</gene>
<keyword evidence="4 6" id="KW-0067">ATP-binding</keyword>
<evidence type="ECO:0000256" key="2">
    <source>
        <dbReference type="ARBA" id="ARBA00022448"/>
    </source>
</evidence>
<comment type="similarity">
    <text evidence="1">Belongs to the ABC transporter superfamily.</text>
</comment>
<dbReference type="RefSeq" id="WP_330393448.1">
    <property type="nucleotide sequence ID" value="NZ_FOYZ01000006.1"/>
</dbReference>
<dbReference type="Gene3D" id="3.40.50.300">
    <property type="entry name" value="P-loop containing nucleotide triphosphate hydrolases"/>
    <property type="match status" value="1"/>
</dbReference>
<evidence type="ECO:0000256" key="4">
    <source>
        <dbReference type="ARBA" id="ARBA00022840"/>
    </source>
</evidence>
<dbReference type="SMART" id="SM00382">
    <property type="entry name" value="AAA"/>
    <property type="match status" value="1"/>
</dbReference>
<dbReference type="AlphaFoldDB" id="A0A1I6JRX6"/>
<dbReference type="GO" id="GO:0005524">
    <property type="term" value="F:ATP binding"/>
    <property type="evidence" value="ECO:0007669"/>
    <property type="project" value="UniProtKB-KW"/>
</dbReference>
<keyword evidence="7" id="KW-1185">Reference proteome</keyword>
<evidence type="ECO:0000256" key="3">
    <source>
        <dbReference type="ARBA" id="ARBA00022741"/>
    </source>
</evidence>
<organism evidence="6 7">
    <name type="scientific">Anaeromicropila populeti</name>
    <dbReference type="NCBI Taxonomy" id="37658"/>
    <lineage>
        <taxon>Bacteria</taxon>
        <taxon>Bacillati</taxon>
        <taxon>Bacillota</taxon>
        <taxon>Clostridia</taxon>
        <taxon>Lachnospirales</taxon>
        <taxon>Lachnospiraceae</taxon>
        <taxon>Anaeromicropila</taxon>
    </lineage>
</organism>
<dbReference type="PANTHER" id="PTHR43335:SF4">
    <property type="entry name" value="ABC TRANSPORTER, ATP-BINDING PROTEIN"/>
    <property type="match status" value="1"/>
</dbReference>
<dbReference type="Proteomes" id="UP000199659">
    <property type="component" value="Unassembled WGS sequence"/>
</dbReference>
<reference evidence="6 7" key="1">
    <citation type="submission" date="2016-10" db="EMBL/GenBank/DDBJ databases">
        <authorList>
            <person name="de Groot N.N."/>
        </authorList>
    </citation>
    <scope>NUCLEOTIDE SEQUENCE [LARGE SCALE GENOMIC DNA]</scope>
    <source>
        <strain evidence="6 7">743A</strain>
    </source>
</reference>
<dbReference type="PROSITE" id="PS00211">
    <property type="entry name" value="ABC_TRANSPORTER_1"/>
    <property type="match status" value="1"/>
</dbReference>
<evidence type="ECO:0000256" key="1">
    <source>
        <dbReference type="ARBA" id="ARBA00005417"/>
    </source>
</evidence>
<feature type="domain" description="ABC transporter" evidence="5">
    <location>
        <begin position="3"/>
        <end position="211"/>
    </location>
</feature>
<dbReference type="InterPro" id="IPR003439">
    <property type="entry name" value="ABC_transporter-like_ATP-bd"/>
</dbReference>
<dbReference type="InterPro" id="IPR003593">
    <property type="entry name" value="AAA+_ATPase"/>
</dbReference>
<sequence length="212" mass="23575">MELLVKNISKTIRNRKILINNSLSLEGGHVYGIVGRNGSGKTMLFRAISGLMKIDSGEISCDGKILHRDIPILPNTGIILENAGLYPEFTGMKNLKLLAQINSKIGDNEIAEAISRVGLDPYDKRIIKKYSLGMKQRIVLAQAIMEKPDILLLDEPTNALDNAGVELIRKIIREEKERGALILIASHNKEDIQLLADQVYFMNNGQIMNKVV</sequence>
<keyword evidence="3" id="KW-0547">Nucleotide-binding</keyword>
<protein>
    <submittedName>
        <fullName evidence="6">ABC-2 type transport system ATP-binding protein</fullName>
    </submittedName>
</protein>
<evidence type="ECO:0000259" key="5">
    <source>
        <dbReference type="PROSITE" id="PS50893"/>
    </source>
</evidence>
<dbReference type="STRING" id="37658.SAMN05661086_01922"/>
<dbReference type="PANTHER" id="PTHR43335">
    <property type="entry name" value="ABC TRANSPORTER, ATP-BINDING PROTEIN"/>
    <property type="match status" value="1"/>
</dbReference>
<dbReference type="InterPro" id="IPR017871">
    <property type="entry name" value="ABC_transporter-like_CS"/>
</dbReference>
<proteinExistence type="inferred from homology"/>
<accession>A0A1I6JRX6</accession>
<evidence type="ECO:0000313" key="6">
    <source>
        <dbReference type="EMBL" id="SFR81671.1"/>
    </source>
</evidence>
<dbReference type="SUPFAM" id="SSF52540">
    <property type="entry name" value="P-loop containing nucleoside triphosphate hydrolases"/>
    <property type="match status" value="1"/>
</dbReference>
<evidence type="ECO:0000313" key="7">
    <source>
        <dbReference type="Proteomes" id="UP000199659"/>
    </source>
</evidence>
<keyword evidence="2" id="KW-0813">Transport</keyword>
<dbReference type="EMBL" id="FOYZ01000006">
    <property type="protein sequence ID" value="SFR81671.1"/>
    <property type="molecule type" value="Genomic_DNA"/>
</dbReference>
<dbReference type="InterPro" id="IPR027417">
    <property type="entry name" value="P-loop_NTPase"/>
</dbReference>
<name>A0A1I6JRX6_9FIRM</name>
<dbReference type="Pfam" id="PF00005">
    <property type="entry name" value="ABC_tran"/>
    <property type="match status" value="1"/>
</dbReference>
<dbReference type="GO" id="GO:0016887">
    <property type="term" value="F:ATP hydrolysis activity"/>
    <property type="evidence" value="ECO:0007669"/>
    <property type="project" value="InterPro"/>
</dbReference>